<keyword evidence="2" id="KW-1185">Reference proteome</keyword>
<protein>
    <submittedName>
        <fullName evidence="1">Uncharacterized protein</fullName>
    </submittedName>
</protein>
<gene>
    <name evidence="1" type="ORF">CSSPTR1EN2_LOCUS14290</name>
</gene>
<dbReference type="Proteomes" id="UP001497512">
    <property type="component" value="Chromosome 3"/>
</dbReference>
<proteinExistence type="predicted"/>
<name>A0ABP0UCT8_9BRYO</name>
<sequence>MVVPGSSFSQSLRLLPPLCCVNQTSALSIALIPSCITRISGSSAQQAPTIMSFFTIPSSFFFVLSLLRLPPLTPLLPLHVLVSALASAATATAIQGRRIGIWLANLSRLNGFRFSSLLPLIHGHSLLQNLSSHLTARTEELPSFRSASLPYGQFPSSGNVMQQTR</sequence>
<reference evidence="1" key="1">
    <citation type="submission" date="2024-02" db="EMBL/GenBank/DDBJ databases">
        <authorList>
            <consortium name="ELIXIR-Norway"/>
            <consortium name="Elixir Norway"/>
        </authorList>
    </citation>
    <scope>NUCLEOTIDE SEQUENCE</scope>
</reference>
<accession>A0ABP0UCT8</accession>
<dbReference type="EMBL" id="OZ019895">
    <property type="protein sequence ID" value="CAK9219049.1"/>
    <property type="molecule type" value="Genomic_DNA"/>
</dbReference>
<organism evidence="1 2">
    <name type="scientific">Sphagnum troendelagicum</name>
    <dbReference type="NCBI Taxonomy" id="128251"/>
    <lineage>
        <taxon>Eukaryota</taxon>
        <taxon>Viridiplantae</taxon>
        <taxon>Streptophyta</taxon>
        <taxon>Embryophyta</taxon>
        <taxon>Bryophyta</taxon>
        <taxon>Sphagnophytina</taxon>
        <taxon>Sphagnopsida</taxon>
        <taxon>Sphagnales</taxon>
        <taxon>Sphagnaceae</taxon>
        <taxon>Sphagnum</taxon>
    </lineage>
</organism>
<evidence type="ECO:0000313" key="1">
    <source>
        <dbReference type="EMBL" id="CAK9219049.1"/>
    </source>
</evidence>
<evidence type="ECO:0000313" key="2">
    <source>
        <dbReference type="Proteomes" id="UP001497512"/>
    </source>
</evidence>